<comment type="caution">
    <text evidence="4">The sequence shown here is derived from an EMBL/GenBank/DDBJ whole genome shotgun (WGS) entry which is preliminary data.</text>
</comment>
<dbReference type="GO" id="GO:0051213">
    <property type="term" value="F:dioxygenase activity"/>
    <property type="evidence" value="ECO:0007669"/>
    <property type="project" value="UniProtKB-KW"/>
</dbReference>
<evidence type="ECO:0000313" key="5">
    <source>
        <dbReference type="Proteomes" id="UP001249851"/>
    </source>
</evidence>
<comment type="similarity">
    <text evidence="2">Belongs to the iron/ascorbate-dependent oxidoreductase family.</text>
</comment>
<dbReference type="InterPro" id="IPR037151">
    <property type="entry name" value="AlkB-like_sf"/>
</dbReference>
<feature type="domain" description="Fe2OG dioxygenase" evidence="3">
    <location>
        <begin position="161"/>
        <end position="256"/>
    </location>
</feature>
<organism evidence="4 5">
    <name type="scientific">Acropora cervicornis</name>
    <name type="common">Staghorn coral</name>
    <dbReference type="NCBI Taxonomy" id="6130"/>
    <lineage>
        <taxon>Eukaryota</taxon>
        <taxon>Metazoa</taxon>
        <taxon>Cnidaria</taxon>
        <taxon>Anthozoa</taxon>
        <taxon>Hexacorallia</taxon>
        <taxon>Scleractinia</taxon>
        <taxon>Astrocoeniina</taxon>
        <taxon>Acroporidae</taxon>
        <taxon>Acropora</taxon>
    </lineage>
</organism>
<evidence type="ECO:0000313" key="4">
    <source>
        <dbReference type="EMBL" id="KAK2574164.1"/>
    </source>
</evidence>
<proteinExistence type="inferred from homology"/>
<keyword evidence="2" id="KW-0560">Oxidoreductase</keyword>
<dbReference type="EMBL" id="JARQWQ010000001">
    <property type="protein sequence ID" value="KAK2574164.1"/>
    <property type="molecule type" value="Genomic_DNA"/>
</dbReference>
<keyword evidence="4" id="KW-0223">Dioxygenase</keyword>
<dbReference type="Proteomes" id="UP001249851">
    <property type="component" value="Unassembled WGS sequence"/>
</dbReference>
<evidence type="ECO:0000256" key="2">
    <source>
        <dbReference type="RuleBase" id="RU003682"/>
    </source>
</evidence>
<accession>A0AAD9R6Z1</accession>
<dbReference type="GO" id="GO:0046872">
    <property type="term" value="F:metal ion binding"/>
    <property type="evidence" value="ECO:0007669"/>
    <property type="project" value="UniProtKB-KW"/>
</dbReference>
<keyword evidence="5" id="KW-1185">Reference proteome</keyword>
<gene>
    <name evidence="4" type="ORF">P5673_000299</name>
</gene>
<name>A0AAD9R6Z1_ACRCE</name>
<protein>
    <submittedName>
        <fullName evidence="4">Alpha-ketoglutarate-dependent dioxygenase alkB-like protein 4</fullName>
    </submittedName>
</protein>
<dbReference type="SUPFAM" id="SSF51197">
    <property type="entry name" value="Clavaminate synthase-like"/>
    <property type="match status" value="1"/>
</dbReference>
<comment type="cofactor">
    <cofactor evidence="1">
        <name>Fe(2+)</name>
        <dbReference type="ChEBI" id="CHEBI:29033"/>
    </cofactor>
</comment>
<keyword evidence="2" id="KW-0479">Metal-binding</keyword>
<dbReference type="InterPro" id="IPR005123">
    <property type="entry name" value="Oxoglu/Fe-dep_dioxygenase_dom"/>
</dbReference>
<dbReference type="PROSITE" id="PS51471">
    <property type="entry name" value="FE2OG_OXY"/>
    <property type="match status" value="1"/>
</dbReference>
<dbReference type="GO" id="GO:0032451">
    <property type="term" value="F:demethylase activity"/>
    <property type="evidence" value="ECO:0007669"/>
    <property type="project" value="TreeGrafter"/>
</dbReference>
<dbReference type="AlphaFoldDB" id="A0AAD9R6Z1"/>
<sequence>MAAEGGNCACSGIRKCLLCEDNVRSQNAPRSAFKEKSTMKLRRYKLCIICGKTMAVPSPKKCTHIQNSNNAMDSDNETNLEGVIVILDFVGESEELSIVKEIDRTIWKSSQSGRRKQDFGPQVNFKKRKLKLDNFTGLPEFSKALVERMRSLVPALGDFQPVELCNLEYVPERGSSIDPHFDDIWVWGERLVTLNLLSESILTFSRNENDNIEVQVPLPRRSLIIVKGSARYNWKHAIKREDIVSRRIAITLRELAAEFCEGGQCSSIGSDLIKRALSFQGKSVQVNVKDHKS</sequence>
<dbReference type="InterPro" id="IPR032857">
    <property type="entry name" value="ALKBH4"/>
</dbReference>
<dbReference type="PANTHER" id="PTHR12463:SF0">
    <property type="entry name" value="ALPHA-KETOGLUTARATE-DEPENDENT DIOXYGENASE ALKB HOMOLOG 4"/>
    <property type="match status" value="1"/>
</dbReference>
<evidence type="ECO:0000256" key="1">
    <source>
        <dbReference type="ARBA" id="ARBA00001954"/>
    </source>
</evidence>
<dbReference type="PANTHER" id="PTHR12463">
    <property type="entry name" value="OXYGENASE-RELATED"/>
    <property type="match status" value="1"/>
</dbReference>
<dbReference type="Gene3D" id="2.60.120.590">
    <property type="entry name" value="Alpha-ketoglutarate-dependent dioxygenase AlkB-like"/>
    <property type="match status" value="1"/>
</dbReference>
<dbReference type="GO" id="GO:0070988">
    <property type="term" value="P:demethylation"/>
    <property type="evidence" value="ECO:0007669"/>
    <property type="project" value="InterPro"/>
</dbReference>
<keyword evidence="2" id="KW-0408">Iron</keyword>
<evidence type="ECO:0000259" key="3">
    <source>
        <dbReference type="PROSITE" id="PS51471"/>
    </source>
</evidence>
<reference evidence="4" key="2">
    <citation type="journal article" date="2023" name="Science">
        <title>Genomic signatures of disease resistance in endangered staghorn corals.</title>
        <authorList>
            <person name="Vollmer S.V."/>
            <person name="Selwyn J.D."/>
            <person name="Despard B.A."/>
            <person name="Roesel C.L."/>
        </authorList>
    </citation>
    <scope>NUCLEOTIDE SEQUENCE</scope>
    <source>
        <strain evidence="4">K2</strain>
    </source>
</reference>
<dbReference type="FunFam" id="2.60.120.590:FF:000019">
    <property type="entry name" value="DNA N6-methyl adenine demethylase"/>
    <property type="match status" value="1"/>
</dbReference>
<reference evidence="4" key="1">
    <citation type="journal article" date="2023" name="G3 (Bethesda)">
        <title>Whole genome assembly and annotation of the endangered Caribbean coral Acropora cervicornis.</title>
        <authorList>
            <person name="Selwyn J.D."/>
            <person name="Vollmer S.V."/>
        </authorList>
    </citation>
    <scope>NUCLEOTIDE SEQUENCE</scope>
    <source>
        <strain evidence="4">K2</strain>
    </source>
</reference>